<evidence type="ECO:0000313" key="1">
    <source>
        <dbReference type="EMBL" id="MFM9329153.1"/>
    </source>
</evidence>
<protein>
    <submittedName>
        <fullName evidence="1">Dihydrodipicolinate synthase family protein</fullName>
    </submittedName>
</protein>
<sequence length="300" mass="33131">MNPPYFLPYSVAMITPYTPGDEIDEAGIRRMVEYYKEHQVPALLVSGSTGEQHSLSVDERVFLYRAVKEADSDQVPLYAGVASIRTRDAVRLAKEAELAGYAAIMLGFPPYVRPNQEEAVQYVEAVCAAVSLPVMLYNNPLRTGFSLEPETLIRLVEQHPQITALKEAGSPEHVLRTKERLAPGGFQVLSGSDLTIEESFAKGYNGLTSVAGNLFPQEMGRVIVLLREERQSEARELLAELEPRLTLAGRIGWVRVIRHRFAALGLVSASCREPLTPLTGAEQTELAGTGMWEFATGRTR</sequence>
<evidence type="ECO:0000313" key="2">
    <source>
        <dbReference type="Proteomes" id="UP001631969"/>
    </source>
</evidence>
<accession>A0ACC7NWT5</accession>
<proteinExistence type="predicted"/>
<reference evidence="1" key="1">
    <citation type="submission" date="2024-12" db="EMBL/GenBank/DDBJ databases">
        <authorList>
            <person name="Wu N."/>
        </authorList>
    </citation>
    <scope>NUCLEOTIDE SEQUENCE</scope>
    <source>
        <strain evidence="1">P15</strain>
    </source>
</reference>
<gene>
    <name evidence="1" type="ORF">ACI1P1_12730</name>
</gene>
<comment type="caution">
    <text evidence="1">The sequence shown here is derived from an EMBL/GenBank/DDBJ whole genome shotgun (WGS) entry which is preliminary data.</text>
</comment>
<dbReference type="Proteomes" id="UP001631969">
    <property type="component" value="Unassembled WGS sequence"/>
</dbReference>
<organism evidence="1 2">
    <name type="scientific">Paenibacillus mesotrionivorans</name>
    <dbReference type="NCBI Taxonomy" id="3160968"/>
    <lineage>
        <taxon>Bacteria</taxon>
        <taxon>Bacillati</taxon>
        <taxon>Bacillota</taxon>
        <taxon>Bacilli</taxon>
        <taxon>Bacillales</taxon>
        <taxon>Paenibacillaceae</taxon>
        <taxon>Paenibacillus</taxon>
    </lineage>
</organism>
<keyword evidence="2" id="KW-1185">Reference proteome</keyword>
<name>A0ACC7NWT5_9BACL</name>
<dbReference type="EMBL" id="JBJURJ010000007">
    <property type="protein sequence ID" value="MFM9329153.1"/>
    <property type="molecule type" value="Genomic_DNA"/>
</dbReference>